<dbReference type="GO" id="GO:0004386">
    <property type="term" value="F:helicase activity"/>
    <property type="evidence" value="ECO:0007669"/>
    <property type="project" value="UniProtKB-KW"/>
</dbReference>
<feature type="domain" description="Helicase ATP-binding" evidence="1">
    <location>
        <begin position="8"/>
        <end position="301"/>
    </location>
</feature>
<keyword evidence="3" id="KW-1185">Reference proteome</keyword>
<keyword evidence="2" id="KW-0547">Nucleotide-binding</keyword>
<evidence type="ECO:0000259" key="1">
    <source>
        <dbReference type="SMART" id="SM00487"/>
    </source>
</evidence>
<dbReference type="EMBL" id="WMIG01000005">
    <property type="protein sequence ID" value="MTH59992.1"/>
    <property type="molecule type" value="Genomic_DNA"/>
</dbReference>
<keyword evidence="2" id="KW-0347">Helicase</keyword>
<gene>
    <name evidence="2" type="ORF">GL300_12310</name>
</gene>
<comment type="caution">
    <text evidence="2">The sequence shown here is derived from an EMBL/GenBank/DDBJ whole genome shotgun (WGS) entry which is preliminary data.</text>
</comment>
<dbReference type="SUPFAM" id="SSF52540">
    <property type="entry name" value="P-loop containing nucleoside triphosphate hydrolases"/>
    <property type="match status" value="2"/>
</dbReference>
<keyword evidence="2" id="KW-0378">Hydrolase</keyword>
<evidence type="ECO:0000313" key="2">
    <source>
        <dbReference type="EMBL" id="MTH59992.1"/>
    </source>
</evidence>
<protein>
    <submittedName>
        <fullName evidence="2">DEAD/DEAH box helicase</fullName>
    </submittedName>
</protein>
<dbReference type="InterPro" id="IPR027417">
    <property type="entry name" value="P-loop_NTPase"/>
</dbReference>
<keyword evidence="2" id="KW-0067">ATP-binding</keyword>
<dbReference type="Gene3D" id="3.40.50.300">
    <property type="entry name" value="P-loop containing nucleotide triphosphate hydrolases"/>
    <property type="match status" value="2"/>
</dbReference>
<dbReference type="SMART" id="SM00487">
    <property type="entry name" value="DEXDc"/>
    <property type="match status" value="1"/>
</dbReference>
<evidence type="ECO:0000313" key="3">
    <source>
        <dbReference type="Proteomes" id="UP000449846"/>
    </source>
</evidence>
<sequence length="1006" mass="111719">MSFDPQPLLSGLKPFQRATVDYVMRRFDAGAPRFLVADEVGLGKTRVAQGVVAHILSRLPEGERADIIYVCSNSAIARQNLRLLNVLGEAEVRATRLTLLCDATTRLREKAANFIALTPATSFDKSGGLGLARERALIRKLLQHRIDGELLDDLLRYPVRSDGGWAYQLERVQPSGAVDSAAIADLLLANGIEERIRNTNLDDPDARRPIVQDLLQRLARQALSSLRPKLVIFDEFQRFRSLFTEGDSEAQALMRTFLQAESAGARVLFLSATPYRMLTLNGDDPTAGDHHADFLETISVLYGEEGPAAAEALRQEMRCFRDHLRDFAQGHTPQAAEARSAVETRLRKVMSRNERVAGDSGDAGIRRRILPVPVEAEDLRQAKAVHQVAKAIRGHGAVEYWKSAPYLFSFMGDYDLAKKIREYPKRAALASTGKPAMVSEHKRQRFERIPPGNGRMRALIEETLDQTDLHRRLWLPPSLPYLQGARRLTKTLIFSDWQMVPEAVAALVSYEAERKLRHERGLKGPPKKREAPLLRLRTNPEQLGASMHVMTLLYPSAFLARIVDPLRIWREHGEISPAAMQAEAEKLVAGALADTPLPEAKGQAAWEALARLDVSEPGWVSAIRDGLREGSAREETGAAAVCLDAFIASDPELSEAAASTTTIRFLARVALGSPATCLLRALDRHADLPAPQRAFMAAQVAMGFLTLFNHREVRPLLLSEGSDGAWSRVLDYCAEHDLQAVLDEYVFQITGGKLVEAREEGEPAHHGVARRMREAIGLRTAPITLHDPFRDEGRSRRSMPSHLAARFAANATRDQDGGGVRIDTLRDAFNSPFRPFVLASTSVGQEGLDFHLYCHRLWHWNLPGNPVDMEQREGRVQRFLNHAVRLNIATNHAMAARDAEGPAWPAMIAAAEAEMNTRGEARLGLRPHWLYAGDAPDPVEIETVLPLPPLSREAQRATWLLRTTALYRLAFGQPRQSDLLAMLETAEFDEVAREQLLIRLAPPVAA</sequence>
<accession>A0A844HQW8</accession>
<reference evidence="2 3" key="1">
    <citation type="submission" date="2019-11" db="EMBL/GenBank/DDBJ databases">
        <authorList>
            <person name="Dong K."/>
        </authorList>
    </citation>
    <scope>NUCLEOTIDE SEQUENCE [LARGE SCALE GENOMIC DNA]</scope>
    <source>
        <strain evidence="2 3">NBRC 112902</strain>
    </source>
</reference>
<name>A0A844HQW8_9RHOB</name>
<organism evidence="2 3">
    <name type="scientific">Paracoccus litorisediminis</name>
    <dbReference type="NCBI Taxonomy" id="2006130"/>
    <lineage>
        <taxon>Bacteria</taxon>
        <taxon>Pseudomonadati</taxon>
        <taxon>Pseudomonadota</taxon>
        <taxon>Alphaproteobacteria</taxon>
        <taxon>Rhodobacterales</taxon>
        <taxon>Paracoccaceae</taxon>
        <taxon>Paracoccus</taxon>
    </lineage>
</organism>
<dbReference type="RefSeq" id="WP_155039927.1">
    <property type="nucleotide sequence ID" value="NZ_WMIG01000005.1"/>
</dbReference>
<dbReference type="Proteomes" id="UP000449846">
    <property type="component" value="Unassembled WGS sequence"/>
</dbReference>
<dbReference type="AlphaFoldDB" id="A0A844HQW8"/>
<dbReference type="OrthoDB" id="9814088at2"/>
<proteinExistence type="predicted"/>
<dbReference type="InterPro" id="IPR014001">
    <property type="entry name" value="Helicase_ATP-bd"/>
</dbReference>